<dbReference type="InterPro" id="IPR029016">
    <property type="entry name" value="GAF-like_dom_sf"/>
</dbReference>
<dbReference type="InterPro" id="IPR003018">
    <property type="entry name" value="GAF"/>
</dbReference>
<dbReference type="InterPro" id="IPR003594">
    <property type="entry name" value="HATPase_dom"/>
</dbReference>
<dbReference type="Proteomes" id="UP000264071">
    <property type="component" value="Unassembled WGS sequence"/>
</dbReference>
<keyword evidence="12" id="KW-0902">Two-component regulatory system</keyword>
<dbReference type="PRINTS" id="PR00344">
    <property type="entry name" value="BCTRLSENSOR"/>
</dbReference>
<evidence type="ECO:0000256" key="1">
    <source>
        <dbReference type="ARBA" id="ARBA00000085"/>
    </source>
</evidence>
<evidence type="ECO:0000256" key="14">
    <source>
        <dbReference type="ARBA" id="ARBA00024827"/>
    </source>
</evidence>
<dbReference type="GO" id="GO:0051539">
    <property type="term" value="F:4 iron, 4 sulfur cluster binding"/>
    <property type="evidence" value="ECO:0007669"/>
    <property type="project" value="UniProtKB-KW"/>
</dbReference>
<feature type="region of interest" description="Disordered" evidence="16">
    <location>
        <begin position="1"/>
        <end position="22"/>
    </location>
</feature>
<feature type="domain" description="Histidine kinase" evidence="17">
    <location>
        <begin position="395"/>
        <end position="584"/>
    </location>
</feature>
<dbReference type="AlphaFoldDB" id="A0A3D4V441"/>
<dbReference type="Pfam" id="PF02518">
    <property type="entry name" value="HATPase_c"/>
    <property type="match status" value="1"/>
</dbReference>
<comment type="function">
    <text evidence="14">Member of the two-component regulatory system NreB/NreC involved in the control of dissimilatory nitrate/nitrite reduction in response to oxygen. NreB functions as a direct oxygen sensor histidine kinase which is autophosphorylated, in the absence of oxygen, probably at the conserved histidine residue, and transfers its phosphate group probably to a conserved aspartate residue of NreC. NreB/NreC activates the expression of the nitrate (narGHJI) and nitrite (nir) reductase operons, as well as the putative nitrate transporter gene narT.</text>
</comment>
<name>A0A3D4V441_9BACT</name>
<evidence type="ECO:0000256" key="12">
    <source>
        <dbReference type="ARBA" id="ARBA00023012"/>
    </source>
</evidence>
<gene>
    <name evidence="18" type="ORF">DGD08_01530</name>
</gene>
<keyword evidence="9" id="KW-0479">Metal-binding</keyword>
<dbReference type="SUPFAM" id="SSF55781">
    <property type="entry name" value="GAF domain-like"/>
    <property type="match status" value="2"/>
</dbReference>
<evidence type="ECO:0000256" key="6">
    <source>
        <dbReference type="ARBA" id="ARBA00022485"/>
    </source>
</evidence>
<dbReference type="InterPro" id="IPR050482">
    <property type="entry name" value="Sensor_HK_TwoCompSys"/>
</dbReference>
<evidence type="ECO:0000256" key="4">
    <source>
        <dbReference type="ARBA" id="ARBA00012438"/>
    </source>
</evidence>
<comment type="subcellular location">
    <subcellularLocation>
        <location evidence="3">Cytoplasm</location>
    </subcellularLocation>
</comment>
<dbReference type="GO" id="GO:0046983">
    <property type="term" value="F:protein dimerization activity"/>
    <property type="evidence" value="ECO:0007669"/>
    <property type="project" value="InterPro"/>
</dbReference>
<evidence type="ECO:0000256" key="2">
    <source>
        <dbReference type="ARBA" id="ARBA00001966"/>
    </source>
</evidence>
<evidence type="ECO:0000313" key="19">
    <source>
        <dbReference type="Proteomes" id="UP000264071"/>
    </source>
</evidence>
<dbReference type="GO" id="GO:0016020">
    <property type="term" value="C:membrane"/>
    <property type="evidence" value="ECO:0007669"/>
    <property type="project" value="InterPro"/>
</dbReference>
<keyword evidence="8" id="KW-0808">Transferase</keyword>
<keyword evidence="6" id="KW-0004">4Fe-4S</keyword>
<dbReference type="GO" id="GO:0046872">
    <property type="term" value="F:metal ion binding"/>
    <property type="evidence" value="ECO:0007669"/>
    <property type="project" value="UniProtKB-KW"/>
</dbReference>
<dbReference type="InterPro" id="IPR011712">
    <property type="entry name" value="Sig_transdc_His_kin_sub3_dim/P"/>
</dbReference>
<dbReference type="Gene3D" id="3.30.450.40">
    <property type="match status" value="2"/>
</dbReference>
<dbReference type="SMART" id="SM00387">
    <property type="entry name" value="HATPase_c"/>
    <property type="match status" value="1"/>
</dbReference>
<evidence type="ECO:0000256" key="3">
    <source>
        <dbReference type="ARBA" id="ARBA00004496"/>
    </source>
</evidence>
<dbReference type="GO" id="GO:0000155">
    <property type="term" value="F:phosphorelay sensor kinase activity"/>
    <property type="evidence" value="ECO:0007669"/>
    <property type="project" value="InterPro"/>
</dbReference>
<dbReference type="GO" id="GO:0005737">
    <property type="term" value="C:cytoplasm"/>
    <property type="evidence" value="ECO:0007669"/>
    <property type="project" value="UniProtKB-SubCell"/>
</dbReference>
<dbReference type="InterPro" id="IPR004358">
    <property type="entry name" value="Sig_transdc_His_kin-like_C"/>
</dbReference>
<dbReference type="SMART" id="SM00065">
    <property type="entry name" value="GAF"/>
    <property type="match status" value="2"/>
</dbReference>
<evidence type="ECO:0000256" key="8">
    <source>
        <dbReference type="ARBA" id="ARBA00022679"/>
    </source>
</evidence>
<evidence type="ECO:0000256" key="13">
    <source>
        <dbReference type="ARBA" id="ARBA00023014"/>
    </source>
</evidence>
<keyword evidence="10" id="KW-0418">Kinase</keyword>
<evidence type="ECO:0000256" key="9">
    <source>
        <dbReference type="ARBA" id="ARBA00022723"/>
    </source>
</evidence>
<proteinExistence type="predicted"/>
<dbReference type="Gene3D" id="3.30.565.10">
    <property type="entry name" value="Histidine kinase-like ATPase, C-terminal domain"/>
    <property type="match status" value="1"/>
</dbReference>
<accession>A0A3D4V441</accession>
<comment type="cofactor">
    <cofactor evidence="2">
        <name>[4Fe-4S] cluster</name>
        <dbReference type="ChEBI" id="CHEBI:49883"/>
    </cofactor>
</comment>
<evidence type="ECO:0000256" key="11">
    <source>
        <dbReference type="ARBA" id="ARBA00023004"/>
    </source>
</evidence>
<dbReference type="SUPFAM" id="SSF55874">
    <property type="entry name" value="ATPase domain of HSP90 chaperone/DNA topoisomerase II/histidine kinase"/>
    <property type="match status" value="1"/>
</dbReference>
<organism evidence="18 19">
    <name type="scientific">Gemmatimonas aurantiaca</name>
    <dbReference type="NCBI Taxonomy" id="173480"/>
    <lineage>
        <taxon>Bacteria</taxon>
        <taxon>Pseudomonadati</taxon>
        <taxon>Gemmatimonadota</taxon>
        <taxon>Gemmatimonadia</taxon>
        <taxon>Gemmatimonadales</taxon>
        <taxon>Gemmatimonadaceae</taxon>
        <taxon>Gemmatimonas</taxon>
    </lineage>
</organism>
<evidence type="ECO:0000259" key="17">
    <source>
        <dbReference type="PROSITE" id="PS50109"/>
    </source>
</evidence>
<evidence type="ECO:0000256" key="5">
    <source>
        <dbReference type="ARBA" id="ARBA00017322"/>
    </source>
</evidence>
<dbReference type="Pfam" id="PF13185">
    <property type="entry name" value="GAF_2"/>
    <property type="match status" value="2"/>
</dbReference>
<dbReference type="Pfam" id="PF07730">
    <property type="entry name" value="HisKA_3"/>
    <property type="match status" value="1"/>
</dbReference>
<keyword evidence="11" id="KW-0408">Iron</keyword>
<reference evidence="18 19" key="1">
    <citation type="journal article" date="2018" name="Nat. Biotechnol.">
        <title>A standardized bacterial taxonomy based on genome phylogeny substantially revises the tree of life.</title>
        <authorList>
            <person name="Parks D.H."/>
            <person name="Chuvochina M."/>
            <person name="Waite D.W."/>
            <person name="Rinke C."/>
            <person name="Skarshewski A."/>
            <person name="Chaumeil P.A."/>
            <person name="Hugenholtz P."/>
        </authorList>
    </citation>
    <scope>NUCLEOTIDE SEQUENCE [LARGE SCALE GENOMIC DNA]</scope>
    <source>
        <strain evidence="18">UBA8844</strain>
    </source>
</reference>
<dbReference type="PROSITE" id="PS50109">
    <property type="entry name" value="HIS_KIN"/>
    <property type="match status" value="1"/>
</dbReference>
<dbReference type="PANTHER" id="PTHR24421">
    <property type="entry name" value="NITRATE/NITRITE SENSOR PROTEIN NARX-RELATED"/>
    <property type="match status" value="1"/>
</dbReference>
<sequence>MPDAPSGVPSGTRNGLRLTESAAHRHVIRTPSERDGLALELVAVAASVLAREPDGATLREFLCTSMATCLQVPLVAIASVHEGEVSALVGSTLLPERQSTRTLRAIMHTAATRRECLLSNEALDVIPGTCVAPQMLGWGSVVAVPVAHHAGHPLAVLLVAARSEHAFDAILLRALTIVSEQLAVAVDRAELLGRLAEWSNGMEALLAFSGSVHRHREPEALVQEMVEHASRFLKADGGYAGLTSVGEHGETRLVSTSYWSQNHWRRLPRTWARREGIPGRVLEHEFAYLTADYPADSARDQELVDHDGVHYAVCVPLRDASHQVVGFLELHRTIERAPFTWNDASFLEALADTTAMAIENSRLVTALASKNAEVRQLFALHADRIEEERQHIARELHDEAGQALVGVKLALQVLSRVLPSDTPHVRAPLDELRLQVNQATARFRQLARRLRPPALDQHGLAAALAQLVHDTEQRGGFAVHLEVDGLDQRRFPLHETAVFRIVQEALTNVTAHAGATEVRVSVGETAQRLLVRVSDDGCGFDITRSQSGLGLRGIAERAHQLGGLCDVASQPGTGTVVSVQLPLT</sequence>
<evidence type="ECO:0000256" key="7">
    <source>
        <dbReference type="ARBA" id="ARBA00022490"/>
    </source>
</evidence>
<evidence type="ECO:0000256" key="15">
    <source>
        <dbReference type="ARBA" id="ARBA00030800"/>
    </source>
</evidence>
<evidence type="ECO:0000256" key="10">
    <source>
        <dbReference type="ARBA" id="ARBA00022777"/>
    </source>
</evidence>
<evidence type="ECO:0000256" key="16">
    <source>
        <dbReference type="SAM" id="MobiDB-lite"/>
    </source>
</evidence>
<dbReference type="EMBL" id="DPIY01000001">
    <property type="protein sequence ID" value="HCT55873.1"/>
    <property type="molecule type" value="Genomic_DNA"/>
</dbReference>
<keyword evidence="7" id="KW-0963">Cytoplasm</keyword>
<dbReference type="InterPro" id="IPR036890">
    <property type="entry name" value="HATPase_C_sf"/>
</dbReference>
<dbReference type="InterPro" id="IPR005467">
    <property type="entry name" value="His_kinase_dom"/>
</dbReference>
<evidence type="ECO:0000313" key="18">
    <source>
        <dbReference type="EMBL" id="HCT55873.1"/>
    </source>
</evidence>
<dbReference type="CDD" id="cd16917">
    <property type="entry name" value="HATPase_UhpB-NarQ-NarX-like"/>
    <property type="match status" value="1"/>
</dbReference>
<protein>
    <recommendedName>
        <fullName evidence="5">Oxygen sensor histidine kinase NreB</fullName>
        <ecNumber evidence="4">2.7.13.3</ecNumber>
    </recommendedName>
    <alternativeName>
        <fullName evidence="15">Nitrogen regulation protein B</fullName>
    </alternativeName>
</protein>
<comment type="caution">
    <text evidence="18">The sequence shown here is derived from an EMBL/GenBank/DDBJ whole genome shotgun (WGS) entry which is preliminary data.</text>
</comment>
<comment type="catalytic activity">
    <reaction evidence="1">
        <text>ATP + protein L-histidine = ADP + protein N-phospho-L-histidine.</text>
        <dbReference type="EC" id="2.7.13.3"/>
    </reaction>
</comment>
<dbReference type="Gene3D" id="1.20.5.1930">
    <property type="match status" value="1"/>
</dbReference>
<keyword evidence="13" id="KW-0411">Iron-sulfur</keyword>
<dbReference type="EC" id="2.7.13.3" evidence="4"/>